<dbReference type="OrthoDB" id="1099638at2759"/>
<dbReference type="AlphaFoldDB" id="A0A5A7RBR1"/>
<evidence type="ECO:0000313" key="1">
    <source>
        <dbReference type="EMBL" id="GER55059.1"/>
    </source>
</evidence>
<protein>
    <submittedName>
        <fullName evidence="1">Uncharacterized protein</fullName>
    </submittedName>
</protein>
<dbReference type="InterPro" id="IPR007750">
    <property type="entry name" value="DUF674"/>
</dbReference>
<accession>A0A5A7RBR1</accession>
<gene>
    <name evidence="1" type="ORF">STAS_32706</name>
</gene>
<comment type="caution">
    <text evidence="1">The sequence shown here is derived from an EMBL/GenBank/DDBJ whole genome shotgun (WGS) entry which is preliminary data.</text>
</comment>
<proteinExistence type="predicted"/>
<dbReference type="EMBL" id="BKCP01011625">
    <property type="protein sequence ID" value="GER55059.1"/>
    <property type="molecule type" value="Genomic_DNA"/>
</dbReference>
<dbReference type="Pfam" id="PF05056">
    <property type="entry name" value="DUF674"/>
    <property type="match status" value="1"/>
</dbReference>
<organism evidence="1 2">
    <name type="scientific">Striga asiatica</name>
    <name type="common">Asiatic witchweed</name>
    <name type="synonym">Buchnera asiatica</name>
    <dbReference type="NCBI Taxonomy" id="4170"/>
    <lineage>
        <taxon>Eukaryota</taxon>
        <taxon>Viridiplantae</taxon>
        <taxon>Streptophyta</taxon>
        <taxon>Embryophyta</taxon>
        <taxon>Tracheophyta</taxon>
        <taxon>Spermatophyta</taxon>
        <taxon>Magnoliopsida</taxon>
        <taxon>eudicotyledons</taxon>
        <taxon>Gunneridae</taxon>
        <taxon>Pentapetalae</taxon>
        <taxon>asterids</taxon>
        <taxon>lamiids</taxon>
        <taxon>Lamiales</taxon>
        <taxon>Orobanchaceae</taxon>
        <taxon>Buchnereae</taxon>
        <taxon>Striga</taxon>
    </lineage>
</organism>
<dbReference type="Proteomes" id="UP000325081">
    <property type="component" value="Unassembled WGS sequence"/>
</dbReference>
<reference evidence="2" key="1">
    <citation type="journal article" date="2019" name="Curr. Biol.">
        <title>Genome Sequence of Striga asiatica Provides Insight into the Evolution of Plant Parasitism.</title>
        <authorList>
            <person name="Yoshida S."/>
            <person name="Kim S."/>
            <person name="Wafula E.K."/>
            <person name="Tanskanen J."/>
            <person name="Kim Y.M."/>
            <person name="Honaas L."/>
            <person name="Yang Z."/>
            <person name="Spallek T."/>
            <person name="Conn C.E."/>
            <person name="Ichihashi Y."/>
            <person name="Cheong K."/>
            <person name="Cui S."/>
            <person name="Der J.P."/>
            <person name="Gundlach H."/>
            <person name="Jiao Y."/>
            <person name="Hori C."/>
            <person name="Ishida J.K."/>
            <person name="Kasahara H."/>
            <person name="Kiba T."/>
            <person name="Kim M.S."/>
            <person name="Koo N."/>
            <person name="Laohavisit A."/>
            <person name="Lee Y.H."/>
            <person name="Lumba S."/>
            <person name="McCourt P."/>
            <person name="Mortimer J.C."/>
            <person name="Mutuku J.M."/>
            <person name="Nomura T."/>
            <person name="Sasaki-Sekimoto Y."/>
            <person name="Seto Y."/>
            <person name="Wang Y."/>
            <person name="Wakatake T."/>
            <person name="Sakakibara H."/>
            <person name="Demura T."/>
            <person name="Yamaguchi S."/>
            <person name="Yoneyama K."/>
            <person name="Manabe R.I."/>
            <person name="Nelson D.C."/>
            <person name="Schulman A.H."/>
            <person name="Timko M.P."/>
            <person name="dePamphilis C.W."/>
            <person name="Choi D."/>
            <person name="Shirasu K."/>
        </authorList>
    </citation>
    <scope>NUCLEOTIDE SEQUENCE [LARGE SCALE GENOMIC DNA]</scope>
    <source>
        <strain evidence="2">cv. UVA1</strain>
    </source>
</reference>
<sequence length="122" mass="14484">MAFIKDTTYSRVKLNFMQIQKDFADVLLSFLTLPFENLRKILVEHYGDSRPIVGKLTTLYNGLVYFNFIHYQIESHTHMLLNQELCFETKRLISYFTFRGRFVFGLCYIFFARRAPVTDSSD</sequence>
<keyword evidence="2" id="KW-1185">Reference proteome</keyword>
<name>A0A5A7RBR1_STRAF</name>
<evidence type="ECO:0000313" key="2">
    <source>
        <dbReference type="Proteomes" id="UP000325081"/>
    </source>
</evidence>